<dbReference type="EMBL" id="JADEXG010000026">
    <property type="protein sequence ID" value="MBE9078101.1"/>
    <property type="molecule type" value="Genomic_DNA"/>
</dbReference>
<gene>
    <name evidence="3" type="ORF">IQ241_12495</name>
</gene>
<keyword evidence="2" id="KW-0472">Membrane</keyword>
<name>A0A8J7ADV0_9CYAN</name>
<feature type="compositionally biased region" description="Basic and acidic residues" evidence="1">
    <location>
        <begin position="161"/>
        <end position="173"/>
    </location>
</feature>
<keyword evidence="4" id="KW-1185">Reference proteome</keyword>
<keyword evidence="2" id="KW-0812">Transmembrane</keyword>
<organism evidence="3 4">
    <name type="scientific">Vasconcelosia minhoensis LEGE 07310</name>
    <dbReference type="NCBI Taxonomy" id="915328"/>
    <lineage>
        <taxon>Bacteria</taxon>
        <taxon>Bacillati</taxon>
        <taxon>Cyanobacteriota</taxon>
        <taxon>Cyanophyceae</taxon>
        <taxon>Nodosilineales</taxon>
        <taxon>Cymatolegaceae</taxon>
        <taxon>Vasconcelosia</taxon>
        <taxon>Vasconcelosia minhoensis</taxon>
    </lineage>
</organism>
<sequence length="240" mass="25676">MNLSWAHVHLLLNHFPIVGAIIALMIFIVGLARRSNALKQTSYWTFFLMALTAIAVFYSGTQAVQAVEGLPNVTEAVIHRHREVGEWSLIGIEIAGALGLAGILLYRRAKLAPAWFNITFLGIAIAATTLVFWAGLHGGTIRHTEIRGELNALMLSTESFEHEDGDGHDHSEAASDGQPAEPSSKSSPDSASEETSDGQSAEPSSETTDDAAEETSPSQPAEQTSESSPGHAEEPGHSHE</sequence>
<feature type="transmembrane region" description="Helical" evidence="2">
    <location>
        <begin position="118"/>
        <end position="136"/>
    </location>
</feature>
<evidence type="ECO:0008006" key="5">
    <source>
        <dbReference type="Google" id="ProtNLM"/>
    </source>
</evidence>
<dbReference type="Proteomes" id="UP000636505">
    <property type="component" value="Unassembled WGS sequence"/>
</dbReference>
<feature type="compositionally biased region" description="Low complexity" evidence="1">
    <location>
        <begin position="179"/>
        <end position="190"/>
    </location>
</feature>
<dbReference type="AlphaFoldDB" id="A0A8J7ADV0"/>
<feature type="compositionally biased region" description="Polar residues" evidence="1">
    <location>
        <begin position="215"/>
        <end position="228"/>
    </location>
</feature>
<evidence type="ECO:0000256" key="2">
    <source>
        <dbReference type="SAM" id="Phobius"/>
    </source>
</evidence>
<protein>
    <recommendedName>
        <fullName evidence="5">DUF2231 domain-containing protein</fullName>
    </recommendedName>
</protein>
<keyword evidence="2" id="KW-1133">Transmembrane helix</keyword>
<evidence type="ECO:0000256" key="1">
    <source>
        <dbReference type="SAM" id="MobiDB-lite"/>
    </source>
</evidence>
<accession>A0A8J7ADV0</accession>
<reference evidence="3" key="1">
    <citation type="submission" date="2020-10" db="EMBL/GenBank/DDBJ databases">
        <authorList>
            <person name="Castelo-Branco R."/>
            <person name="Eusebio N."/>
            <person name="Adriana R."/>
            <person name="Vieira A."/>
            <person name="Brugerolle De Fraissinette N."/>
            <person name="Rezende De Castro R."/>
            <person name="Schneider M.P."/>
            <person name="Vasconcelos V."/>
            <person name="Leao P.N."/>
        </authorList>
    </citation>
    <scope>NUCLEOTIDE SEQUENCE</scope>
    <source>
        <strain evidence="3">LEGE 07310</strain>
    </source>
</reference>
<feature type="region of interest" description="Disordered" evidence="1">
    <location>
        <begin position="161"/>
        <end position="240"/>
    </location>
</feature>
<feature type="transmembrane region" description="Helical" evidence="2">
    <location>
        <begin position="87"/>
        <end position="106"/>
    </location>
</feature>
<comment type="caution">
    <text evidence="3">The sequence shown here is derived from an EMBL/GenBank/DDBJ whole genome shotgun (WGS) entry which is preliminary data.</text>
</comment>
<feature type="transmembrane region" description="Helical" evidence="2">
    <location>
        <begin position="12"/>
        <end position="32"/>
    </location>
</feature>
<proteinExistence type="predicted"/>
<feature type="transmembrane region" description="Helical" evidence="2">
    <location>
        <begin position="44"/>
        <end position="67"/>
    </location>
</feature>
<evidence type="ECO:0000313" key="4">
    <source>
        <dbReference type="Proteomes" id="UP000636505"/>
    </source>
</evidence>
<feature type="compositionally biased region" description="Basic and acidic residues" evidence="1">
    <location>
        <begin position="231"/>
        <end position="240"/>
    </location>
</feature>
<evidence type="ECO:0000313" key="3">
    <source>
        <dbReference type="EMBL" id="MBE9078101.1"/>
    </source>
</evidence>